<accession>A0A077ZSL3</accession>
<evidence type="ECO:0000256" key="11">
    <source>
        <dbReference type="RuleBase" id="RU363036"/>
    </source>
</evidence>
<evidence type="ECO:0000256" key="8">
    <source>
        <dbReference type="ARBA" id="ARBA00023146"/>
    </source>
</evidence>
<keyword evidence="8 11" id="KW-0030">Aminoacyl-tRNA synthetase</keyword>
<dbReference type="InterPro" id="IPR002305">
    <property type="entry name" value="aa-tRNA-synth_Ic"/>
</dbReference>
<keyword evidence="13" id="KW-1185">Reference proteome</keyword>
<evidence type="ECO:0000256" key="7">
    <source>
        <dbReference type="ARBA" id="ARBA00022917"/>
    </source>
</evidence>
<dbReference type="Proteomes" id="UP000039865">
    <property type="component" value="Unassembled WGS sequence"/>
</dbReference>
<evidence type="ECO:0000313" key="12">
    <source>
        <dbReference type="EMBL" id="CDW71471.1"/>
    </source>
</evidence>
<keyword evidence="7 11" id="KW-0648">Protein biosynthesis</keyword>
<dbReference type="EC" id="6.1.1.2" evidence="3"/>
<reference evidence="12 13" key="1">
    <citation type="submission" date="2014-06" db="EMBL/GenBank/DDBJ databases">
        <authorList>
            <person name="Swart Estienne"/>
        </authorList>
    </citation>
    <scope>NUCLEOTIDE SEQUENCE [LARGE SCALE GENOMIC DNA]</scope>
    <source>
        <strain evidence="12 13">130c</strain>
    </source>
</reference>
<evidence type="ECO:0000256" key="10">
    <source>
        <dbReference type="ARBA" id="ARBA00049929"/>
    </source>
</evidence>
<dbReference type="OMA" id="GWGQFKP"/>
<sequence>MRKIAQNVVLSGIQPSGFIHLGNYLGAVQNWVQLQNQTEIQKRYYSVVDYHSLTQKYVGLKDDGGEAEEQEQKADSPQELTLKTAATLLACGIDPKKSTLFVQSHVQAHTEMMWFLSCLTPQSWLNKMIQYKEKKGSKSDKQTSLSLYSYPVLMAADILAYRANFVPVGEDQTQHLELAKDIAERFNKLFAEDQLFPVPDKLSYKESPWVYNRVMSLVDASKKMSKSDPQKRSCINLIDDPEIIRIKISRAKTDSLGRIKYDPARPELFNLLHIYAAIEGKDVKQIDKLFEDDNMFSFKEKLSNKLIDKICPIGEQALNLCAKQEDYLLDVLDQGAKEANKEAEFTLKMMKEKVGILRRNI</sequence>
<keyword evidence="6 11" id="KW-0067">ATP-binding</keyword>
<dbReference type="Gene3D" id="3.40.50.620">
    <property type="entry name" value="HUPs"/>
    <property type="match status" value="1"/>
</dbReference>
<dbReference type="OrthoDB" id="15808at2759"/>
<dbReference type="Gene3D" id="1.10.240.10">
    <property type="entry name" value="Tyrosyl-Transfer RNA Synthetase"/>
    <property type="match status" value="1"/>
</dbReference>
<dbReference type="SUPFAM" id="SSF52374">
    <property type="entry name" value="Nucleotidylyl transferase"/>
    <property type="match status" value="1"/>
</dbReference>
<protein>
    <recommendedName>
        <fullName evidence="3">tryptophan--tRNA ligase</fullName>
        <ecNumber evidence="3">6.1.1.2</ecNumber>
    </recommendedName>
    <alternativeName>
        <fullName evidence="9">Tryptophanyl-tRNA synthetase</fullName>
    </alternativeName>
</protein>
<comment type="catalytic activity">
    <reaction evidence="10">
        <text>tRNA(Trp) + L-tryptophan + ATP = L-tryptophyl-tRNA(Trp) + AMP + diphosphate + H(+)</text>
        <dbReference type="Rhea" id="RHEA:24080"/>
        <dbReference type="Rhea" id="RHEA-COMP:9671"/>
        <dbReference type="Rhea" id="RHEA-COMP:9705"/>
        <dbReference type="ChEBI" id="CHEBI:15378"/>
        <dbReference type="ChEBI" id="CHEBI:30616"/>
        <dbReference type="ChEBI" id="CHEBI:33019"/>
        <dbReference type="ChEBI" id="CHEBI:57912"/>
        <dbReference type="ChEBI" id="CHEBI:78442"/>
        <dbReference type="ChEBI" id="CHEBI:78535"/>
        <dbReference type="ChEBI" id="CHEBI:456215"/>
        <dbReference type="EC" id="6.1.1.2"/>
    </reaction>
</comment>
<dbReference type="PANTHER" id="PTHR43766">
    <property type="entry name" value="TRYPTOPHAN--TRNA LIGASE, MITOCHONDRIAL"/>
    <property type="match status" value="1"/>
</dbReference>
<comment type="similarity">
    <text evidence="2 11">Belongs to the class-I aminoacyl-tRNA synthetase family.</text>
</comment>
<evidence type="ECO:0000313" key="13">
    <source>
        <dbReference type="Proteomes" id="UP000039865"/>
    </source>
</evidence>
<dbReference type="CDD" id="cd00806">
    <property type="entry name" value="TrpRS_core"/>
    <property type="match status" value="1"/>
</dbReference>
<dbReference type="NCBIfam" id="TIGR00233">
    <property type="entry name" value="trpS"/>
    <property type="match status" value="1"/>
</dbReference>
<evidence type="ECO:0000256" key="3">
    <source>
        <dbReference type="ARBA" id="ARBA00013161"/>
    </source>
</evidence>
<keyword evidence="5 11" id="KW-0547">Nucleotide-binding</keyword>
<dbReference type="InterPro" id="IPR024109">
    <property type="entry name" value="Trp-tRNA-ligase_bac-type"/>
</dbReference>
<dbReference type="GO" id="GO:0005739">
    <property type="term" value="C:mitochondrion"/>
    <property type="evidence" value="ECO:0007669"/>
    <property type="project" value="UniProtKB-SubCell"/>
</dbReference>
<evidence type="ECO:0000256" key="2">
    <source>
        <dbReference type="ARBA" id="ARBA00005594"/>
    </source>
</evidence>
<evidence type="ECO:0000256" key="9">
    <source>
        <dbReference type="ARBA" id="ARBA00030268"/>
    </source>
</evidence>
<dbReference type="PROSITE" id="PS00178">
    <property type="entry name" value="AA_TRNA_LIGASE_I"/>
    <property type="match status" value="1"/>
</dbReference>
<gene>
    <name evidence="12" type="primary">Contig15333.g16348</name>
    <name evidence="12" type="ORF">STYLEM_416</name>
</gene>
<dbReference type="InterPro" id="IPR002306">
    <property type="entry name" value="Trp-tRNA-ligase"/>
</dbReference>
<dbReference type="InterPro" id="IPR014729">
    <property type="entry name" value="Rossmann-like_a/b/a_fold"/>
</dbReference>
<name>A0A077ZSL3_STYLE</name>
<dbReference type="PRINTS" id="PR01039">
    <property type="entry name" value="TRNASYNTHTRP"/>
</dbReference>
<dbReference type="InParanoid" id="A0A077ZSL3"/>
<dbReference type="GO" id="GO:0005524">
    <property type="term" value="F:ATP binding"/>
    <property type="evidence" value="ECO:0007669"/>
    <property type="project" value="UniProtKB-KW"/>
</dbReference>
<evidence type="ECO:0000256" key="4">
    <source>
        <dbReference type="ARBA" id="ARBA00022598"/>
    </source>
</evidence>
<dbReference type="InterPro" id="IPR001412">
    <property type="entry name" value="aa-tRNA-synth_I_CS"/>
</dbReference>
<proteinExistence type="inferred from homology"/>
<dbReference type="InterPro" id="IPR050203">
    <property type="entry name" value="Trp-tRNA_synthetase"/>
</dbReference>
<dbReference type="GO" id="GO:0004830">
    <property type="term" value="F:tryptophan-tRNA ligase activity"/>
    <property type="evidence" value="ECO:0007669"/>
    <property type="project" value="UniProtKB-EC"/>
</dbReference>
<comment type="subcellular location">
    <subcellularLocation>
        <location evidence="1">Mitochondrion</location>
    </subcellularLocation>
</comment>
<dbReference type="GO" id="GO:0006436">
    <property type="term" value="P:tryptophanyl-tRNA aminoacylation"/>
    <property type="evidence" value="ECO:0007669"/>
    <property type="project" value="InterPro"/>
</dbReference>
<organism evidence="12 13">
    <name type="scientific">Stylonychia lemnae</name>
    <name type="common">Ciliate</name>
    <dbReference type="NCBI Taxonomy" id="5949"/>
    <lineage>
        <taxon>Eukaryota</taxon>
        <taxon>Sar</taxon>
        <taxon>Alveolata</taxon>
        <taxon>Ciliophora</taxon>
        <taxon>Intramacronucleata</taxon>
        <taxon>Spirotrichea</taxon>
        <taxon>Stichotrichia</taxon>
        <taxon>Sporadotrichida</taxon>
        <taxon>Oxytrichidae</taxon>
        <taxon>Stylonychinae</taxon>
        <taxon>Stylonychia</taxon>
    </lineage>
</organism>
<dbReference type="PANTHER" id="PTHR43766:SF1">
    <property type="entry name" value="TRYPTOPHAN--TRNA LIGASE, MITOCHONDRIAL"/>
    <property type="match status" value="1"/>
</dbReference>
<evidence type="ECO:0000256" key="1">
    <source>
        <dbReference type="ARBA" id="ARBA00004173"/>
    </source>
</evidence>
<dbReference type="AlphaFoldDB" id="A0A077ZSL3"/>
<dbReference type="Pfam" id="PF00579">
    <property type="entry name" value="tRNA-synt_1b"/>
    <property type="match status" value="1"/>
</dbReference>
<dbReference type="HAMAP" id="MF_00140_B">
    <property type="entry name" value="Trp_tRNA_synth_B"/>
    <property type="match status" value="1"/>
</dbReference>
<evidence type="ECO:0000256" key="5">
    <source>
        <dbReference type="ARBA" id="ARBA00022741"/>
    </source>
</evidence>
<dbReference type="EMBL" id="CCKQ01000402">
    <property type="protein sequence ID" value="CDW71471.1"/>
    <property type="molecule type" value="Genomic_DNA"/>
</dbReference>
<keyword evidence="4 11" id="KW-0436">Ligase</keyword>
<evidence type="ECO:0000256" key="6">
    <source>
        <dbReference type="ARBA" id="ARBA00022840"/>
    </source>
</evidence>